<dbReference type="InterPro" id="IPR050171">
    <property type="entry name" value="MFS_Transporters"/>
</dbReference>
<evidence type="ECO:0000256" key="4">
    <source>
        <dbReference type="ARBA" id="ARBA00022692"/>
    </source>
</evidence>
<evidence type="ECO:0000256" key="3">
    <source>
        <dbReference type="ARBA" id="ARBA00022475"/>
    </source>
</evidence>
<organism evidence="9 10">
    <name type="scientific">Paenibacillus prosopidis</name>
    <dbReference type="NCBI Taxonomy" id="630520"/>
    <lineage>
        <taxon>Bacteria</taxon>
        <taxon>Bacillati</taxon>
        <taxon>Bacillota</taxon>
        <taxon>Bacilli</taxon>
        <taxon>Bacillales</taxon>
        <taxon>Paenibacillaceae</taxon>
        <taxon>Paenibacillus</taxon>
    </lineage>
</organism>
<dbReference type="Gene3D" id="1.20.1250.20">
    <property type="entry name" value="MFS general substrate transporter like domains"/>
    <property type="match status" value="1"/>
</dbReference>
<dbReference type="PANTHER" id="PTHR23517:SF2">
    <property type="entry name" value="MULTIDRUG RESISTANCE PROTEIN MDTH"/>
    <property type="match status" value="1"/>
</dbReference>
<feature type="transmembrane region" description="Helical" evidence="7">
    <location>
        <begin position="101"/>
        <end position="122"/>
    </location>
</feature>
<keyword evidence="2" id="KW-0813">Transport</keyword>
<evidence type="ECO:0000313" key="10">
    <source>
        <dbReference type="Proteomes" id="UP000252415"/>
    </source>
</evidence>
<dbReference type="Pfam" id="PF07690">
    <property type="entry name" value="MFS_1"/>
    <property type="match status" value="1"/>
</dbReference>
<evidence type="ECO:0000256" key="5">
    <source>
        <dbReference type="ARBA" id="ARBA00022989"/>
    </source>
</evidence>
<dbReference type="PROSITE" id="PS50850">
    <property type="entry name" value="MFS"/>
    <property type="match status" value="1"/>
</dbReference>
<comment type="caution">
    <text evidence="9">The sequence shown here is derived from an EMBL/GenBank/DDBJ whole genome shotgun (WGS) entry which is preliminary data.</text>
</comment>
<dbReference type="RefSeq" id="WP_114379067.1">
    <property type="nucleotide sequence ID" value="NZ_QPJD01000003.1"/>
</dbReference>
<feature type="transmembrane region" description="Helical" evidence="7">
    <location>
        <begin position="261"/>
        <end position="280"/>
    </location>
</feature>
<reference evidence="9 10" key="1">
    <citation type="submission" date="2018-07" db="EMBL/GenBank/DDBJ databases">
        <title>Genomic Encyclopedia of Type Strains, Phase III (KMG-III): the genomes of soil and plant-associated and newly described type strains.</title>
        <authorList>
            <person name="Whitman W."/>
        </authorList>
    </citation>
    <scope>NUCLEOTIDE SEQUENCE [LARGE SCALE GENOMIC DNA]</scope>
    <source>
        <strain evidence="9 10">CECT 7506</strain>
    </source>
</reference>
<sequence>MIGLRTRLKGNARGCLAYEPLFLIPYSMYSTYATIYMFELGISETAIGWITTLGLLVQVFSSFISGFLTDRLGRKLALLYFDILSWTVGTLLWAISNNIWFFIIAVVVNGFQKVPATAFYCLLVEDTAPKDRTYVFTVLQLIGMLGGLFAPFGGLLVSHYGLIPGVRIMYVIACVCMTLQFVGRHFATRETDIGLRKMRETRNVGFMTGMREYKGVIRDMAANRRLLLIFGVYILFQFQLTLKGTYLSLFFVDYMQLDSRLVSIFPAVTSVFMLLAMWLLMPRFGDNRLHSIMIWGFLISLGSNLLLIFPLPGTMFWLVASTILAAVGTIMTYPYLEAAVANAIDDENRAGVFAILSVLVLLVISPSGIIGGWAYTLDPTLPFLLIILSFAASMALLALYKREDAAY</sequence>
<dbReference type="SUPFAM" id="SSF103473">
    <property type="entry name" value="MFS general substrate transporter"/>
    <property type="match status" value="1"/>
</dbReference>
<evidence type="ECO:0000256" key="2">
    <source>
        <dbReference type="ARBA" id="ARBA00022448"/>
    </source>
</evidence>
<feature type="transmembrane region" description="Helical" evidence="7">
    <location>
        <begin position="76"/>
        <end position="95"/>
    </location>
</feature>
<evidence type="ECO:0000256" key="6">
    <source>
        <dbReference type="ARBA" id="ARBA00023136"/>
    </source>
</evidence>
<dbReference type="GO" id="GO:0005886">
    <property type="term" value="C:plasma membrane"/>
    <property type="evidence" value="ECO:0007669"/>
    <property type="project" value="UniProtKB-SubCell"/>
</dbReference>
<dbReference type="OrthoDB" id="8952229at2"/>
<evidence type="ECO:0000256" key="1">
    <source>
        <dbReference type="ARBA" id="ARBA00004651"/>
    </source>
</evidence>
<feature type="transmembrane region" description="Helical" evidence="7">
    <location>
        <begin position="381"/>
        <end position="400"/>
    </location>
</feature>
<name>A0A368W4Y5_9BACL</name>
<accession>A0A368W4Y5</accession>
<dbReference type="InterPro" id="IPR020846">
    <property type="entry name" value="MFS_dom"/>
</dbReference>
<dbReference type="InterPro" id="IPR036259">
    <property type="entry name" value="MFS_trans_sf"/>
</dbReference>
<proteinExistence type="predicted"/>
<keyword evidence="10" id="KW-1185">Reference proteome</keyword>
<keyword evidence="4 7" id="KW-0812">Transmembrane</keyword>
<dbReference type="AlphaFoldDB" id="A0A368W4Y5"/>
<keyword evidence="6 7" id="KW-0472">Membrane</keyword>
<feature type="transmembrane region" description="Helical" evidence="7">
    <location>
        <begin position="292"/>
        <end position="309"/>
    </location>
</feature>
<feature type="transmembrane region" description="Helical" evidence="7">
    <location>
        <begin position="226"/>
        <end position="249"/>
    </location>
</feature>
<feature type="transmembrane region" description="Helical" evidence="7">
    <location>
        <begin position="46"/>
        <end position="69"/>
    </location>
</feature>
<evidence type="ECO:0000259" key="8">
    <source>
        <dbReference type="PROSITE" id="PS50850"/>
    </source>
</evidence>
<feature type="transmembrane region" description="Helical" evidence="7">
    <location>
        <begin position="134"/>
        <end position="156"/>
    </location>
</feature>
<gene>
    <name evidence="9" type="ORF">DFP97_103238</name>
</gene>
<feature type="transmembrane region" description="Helical" evidence="7">
    <location>
        <begin position="315"/>
        <end position="338"/>
    </location>
</feature>
<keyword evidence="5 7" id="KW-1133">Transmembrane helix</keyword>
<dbReference type="InterPro" id="IPR011701">
    <property type="entry name" value="MFS"/>
</dbReference>
<evidence type="ECO:0000256" key="7">
    <source>
        <dbReference type="SAM" id="Phobius"/>
    </source>
</evidence>
<dbReference type="PANTHER" id="PTHR23517">
    <property type="entry name" value="RESISTANCE PROTEIN MDTM, PUTATIVE-RELATED-RELATED"/>
    <property type="match status" value="1"/>
</dbReference>
<feature type="transmembrane region" description="Helical" evidence="7">
    <location>
        <begin position="168"/>
        <end position="187"/>
    </location>
</feature>
<keyword evidence="3" id="KW-1003">Cell membrane</keyword>
<dbReference type="GO" id="GO:0022857">
    <property type="term" value="F:transmembrane transporter activity"/>
    <property type="evidence" value="ECO:0007669"/>
    <property type="project" value="InterPro"/>
</dbReference>
<feature type="transmembrane region" description="Helical" evidence="7">
    <location>
        <begin position="21"/>
        <end position="40"/>
    </location>
</feature>
<dbReference type="EMBL" id="QPJD01000003">
    <property type="protein sequence ID" value="RCW50220.1"/>
    <property type="molecule type" value="Genomic_DNA"/>
</dbReference>
<feature type="domain" description="Major facilitator superfamily (MFS) profile" evidence="8">
    <location>
        <begin position="1"/>
        <end position="406"/>
    </location>
</feature>
<evidence type="ECO:0000313" key="9">
    <source>
        <dbReference type="EMBL" id="RCW50220.1"/>
    </source>
</evidence>
<protein>
    <submittedName>
        <fullName evidence="9">Na+/melibiose symporter-like transporter</fullName>
    </submittedName>
</protein>
<dbReference type="Proteomes" id="UP000252415">
    <property type="component" value="Unassembled WGS sequence"/>
</dbReference>
<comment type="subcellular location">
    <subcellularLocation>
        <location evidence="1">Cell membrane</location>
        <topology evidence="1">Multi-pass membrane protein</topology>
    </subcellularLocation>
</comment>
<feature type="transmembrane region" description="Helical" evidence="7">
    <location>
        <begin position="350"/>
        <end position="375"/>
    </location>
</feature>